<evidence type="ECO:0000256" key="1">
    <source>
        <dbReference type="ARBA" id="ARBA00008714"/>
    </source>
</evidence>
<dbReference type="InterPro" id="IPR036314">
    <property type="entry name" value="SOD_C_sf"/>
</dbReference>
<keyword evidence="6" id="KW-0812">Transmembrane</keyword>
<name>A0ABR1RVH9_9PEZI</name>
<dbReference type="SUPFAM" id="SSF46609">
    <property type="entry name" value="Fe,Mn superoxide dismutase (SOD), N-terminal domain"/>
    <property type="match status" value="1"/>
</dbReference>
<reference evidence="9 10" key="1">
    <citation type="submission" date="2023-01" db="EMBL/GenBank/DDBJ databases">
        <title>Analysis of 21 Apiospora genomes using comparative genomics revels a genus with tremendous synthesis potential of carbohydrate active enzymes and secondary metabolites.</title>
        <authorList>
            <person name="Sorensen T."/>
        </authorList>
    </citation>
    <scope>NUCLEOTIDE SEQUENCE [LARGE SCALE GENOMIC DNA]</scope>
    <source>
        <strain evidence="9 10">CBS 20057</strain>
    </source>
</reference>
<feature type="domain" description="Manganese/iron superoxide dismutase N-terminal" evidence="7">
    <location>
        <begin position="58"/>
        <end position="113"/>
    </location>
</feature>
<dbReference type="Pfam" id="PF00081">
    <property type="entry name" value="Sod_Fe_N"/>
    <property type="match status" value="1"/>
</dbReference>
<keyword evidence="6" id="KW-1133">Transmembrane helix</keyword>
<dbReference type="PRINTS" id="PR01703">
    <property type="entry name" value="MNSODISMTASE"/>
</dbReference>
<dbReference type="EC" id="1.15.1.1" evidence="2"/>
<dbReference type="InterPro" id="IPR019832">
    <property type="entry name" value="Mn/Fe_SOD_C"/>
</dbReference>
<dbReference type="PANTHER" id="PTHR43595">
    <property type="entry name" value="37S RIBOSOMAL PROTEIN S26, MITOCHONDRIAL"/>
    <property type="match status" value="1"/>
</dbReference>
<organism evidence="9 10">
    <name type="scientific">Apiospora marii</name>
    <dbReference type="NCBI Taxonomy" id="335849"/>
    <lineage>
        <taxon>Eukaryota</taxon>
        <taxon>Fungi</taxon>
        <taxon>Dikarya</taxon>
        <taxon>Ascomycota</taxon>
        <taxon>Pezizomycotina</taxon>
        <taxon>Sordariomycetes</taxon>
        <taxon>Xylariomycetidae</taxon>
        <taxon>Amphisphaeriales</taxon>
        <taxon>Apiosporaceae</taxon>
        <taxon>Apiospora</taxon>
    </lineage>
</organism>
<evidence type="ECO:0000256" key="3">
    <source>
        <dbReference type="ARBA" id="ARBA00022723"/>
    </source>
</evidence>
<evidence type="ECO:0000256" key="4">
    <source>
        <dbReference type="ARBA" id="ARBA00023002"/>
    </source>
</evidence>
<gene>
    <name evidence="9" type="ORF">PG991_008159</name>
</gene>
<dbReference type="EMBL" id="JAQQWI010000010">
    <property type="protein sequence ID" value="KAK8018969.1"/>
    <property type="molecule type" value="Genomic_DNA"/>
</dbReference>
<comment type="caution">
    <text evidence="9">The sequence shown here is derived from an EMBL/GenBank/DDBJ whole genome shotgun (WGS) entry which is preliminary data.</text>
</comment>
<evidence type="ECO:0000256" key="2">
    <source>
        <dbReference type="ARBA" id="ARBA00012682"/>
    </source>
</evidence>
<dbReference type="SUPFAM" id="SSF54719">
    <property type="entry name" value="Fe,Mn superoxide dismutase (SOD), C-terminal domain"/>
    <property type="match status" value="1"/>
</dbReference>
<keyword evidence="3" id="KW-0479">Metal-binding</keyword>
<proteinExistence type="inferred from homology"/>
<evidence type="ECO:0000256" key="5">
    <source>
        <dbReference type="ARBA" id="ARBA00037226"/>
    </source>
</evidence>
<dbReference type="InterPro" id="IPR019833">
    <property type="entry name" value="Mn/Fe_SOD_BS"/>
</dbReference>
<keyword evidence="6" id="KW-0472">Membrane</keyword>
<accession>A0ABR1RVH9</accession>
<dbReference type="Gene3D" id="3.55.40.20">
    <property type="entry name" value="Iron/manganese superoxide dismutase, C-terminal domain"/>
    <property type="match status" value="1"/>
</dbReference>
<comment type="similarity">
    <text evidence="1">Belongs to the iron/manganese superoxide dismutase family.</text>
</comment>
<dbReference type="Gene3D" id="1.10.287.990">
    <property type="entry name" value="Fe,Mn superoxide dismutase (SOD) domain"/>
    <property type="match status" value="1"/>
</dbReference>
<comment type="function">
    <text evidence="5">Component of the mitochondrial ribosome (mitoribosome), a dedicated translation machinery responsible for the synthesis of mitochondrial genome-encoded proteins, including at least some of the essential transmembrane subunits of the mitochondrial respiratory chain. The mitoribosomes are attached to the mitochondrial inner membrane and translation products are cotranslationally integrated into the membrane.</text>
</comment>
<dbReference type="Proteomes" id="UP001396898">
    <property type="component" value="Unassembled WGS sequence"/>
</dbReference>
<sequence length="268" mass="28891">MAPPTTPPPRGGASPLLLVAAALPVLLGTVFLVRPDTLTFFSPNNAAPGFPPATAGPHALPALPYAYDALEPYFDKETMEIHHARHHQTYVNNLNAALAQLSSSQSEDKTVGAAELSTLSADELVQNLDKPLLARPQEGHLASRRGLALQTALEASFGDLATFRAQFEKAAATVFGSGWAWLVLSNPEEGAQQRQLKIVTTANQDSPLMGADVCPGGCGSGTPILGLDVWEHAYYLKYQNRRPDYIKAFWEVVNWEEASRLYDAAIAN</sequence>
<evidence type="ECO:0000256" key="6">
    <source>
        <dbReference type="SAM" id="Phobius"/>
    </source>
</evidence>
<dbReference type="Pfam" id="PF02777">
    <property type="entry name" value="Sod_Fe_C"/>
    <property type="match status" value="1"/>
</dbReference>
<dbReference type="InterPro" id="IPR001189">
    <property type="entry name" value="Mn/Fe_SOD"/>
</dbReference>
<evidence type="ECO:0000259" key="7">
    <source>
        <dbReference type="Pfam" id="PF00081"/>
    </source>
</evidence>
<evidence type="ECO:0000313" key="9">
    <source>
        <dbReference type="EMBL" id="KAK8018969.1"/>
    </source>
</evidence>
<dbReference type="PROSITE" id="PS00088">
    <property type="entry name" value="SOD_MN"/>
    <property type="match status" value="1"/>
</dbReference>
<evidence type="ECO:0000259" key="8">
    <source>
        <dbReference type="Pfam" id="PF02777"/>
    </source>
</evidence>
<keyword evidence="4" id="KW-0560">Oxidoreductase</keyword>
<feature type="domain" description="Manganese/iron superoxide dismutase C-terminal" evidence="8">
    <location>
        <begin position="148"/>
        <end position="259"/>
    </location>
</feature>
<dbReference type="InterPro" id="IPR036324">
    <property type="entry name" value="Mn/Fe_SOD_N_sf"/>
</dbReference>
<keyword evidence="10" id="KW-1185">Reference proteome</keyword>
<dbReference type="InterPro" id="IPR019831">
    <property type="entry name" value="Mn/Fe_SOD_N"/>
</dbReference>
<dbReference type="PANTHER" id="PTHR43595:SF2">
    <property type="entry name" value="SMALL RIBOSOMAL SUBUNIT PROTEIN MS42"/>
    <property type="match status" value="1"/>
</dbReference>
<evidence type="ECO:0000313" key="10">
    <source>
        <dbReference type="Proteomes" id="UP001396898"/>
    </source>
</evidence>
<protein>
    <recommendedName>
        <fullName evidence="2">superoxide dismutase</fullName>
        <ecNumber evidence="2">1.15.1.1</ecNumber>
    </recommendedName>
</protein>
<feature type="transmembrane region" description="Helical" evidence="6">
    <location>
        <begin position="12"/>
        <end position="33"/>
    </location>
</feature>